<dbReference type="PANTHER" id="PTHR34407">
    <property type="entry name" value="EXPRESSED PROTEIN"/>
    <property type="match status" value="1"/>
</dbReference>
<comment type="caution">
    <text evidence="2">The sequence shown here is derived from an EMBL/GenBank/DDBJ whole genome shotgun (WGS) entry which is preliminary data.</text>
</comment>
<reference evidence="2 3" key="1">
    <citation type="journal article" date="2018" name="Sci. Rep.">
        <title>Raphidocelis subcapitata (=Pseudokirchneriella subcapitata) provides an insight into genome evolution and environmental adaptations in the Sphaeropleales.</title>
        <authorList>
            <person name="Suzuki S."/>
            <person name="Yamaguchi H."/>
            <person name="Nakajima N."/>
            <person name="Kawachi M."/>
        </authorList>
    </citation>
    <scope>NUCLEOTIDE SEQUENCE [LARGE SCALE GENOMIC DNA]</scope>
    <source>
        <strain evidence="2 3">NIES-35</strain>
    </source>
</reference>
<evidence type="ECO:0000313" key="3">
    <source>
        <dbReference type="Proteomes" id="UP000247498"/>
    </source>
</evidence>
<dbReference type="PANTHER" id="PTHR34407:SF1">
    <property type="entry name" value="SGNH HYDROLASE-TYPE ESTERASE DOMAIN-CONTAINING PROTEIN"/>
    <property type="match status" value="1"/>
</dbReference>
<dbReference type="SUPFAM" id="SSF52266">
    <property type="entry name" value="SGNH hydrolase"/>
    <property type="match status" value="1"/>
</dbReference>
<name>A0A2V0PGB1_9CHLO</name>
<dbReference type="Proteomes" id="UP000247498">
    <property type="component" value="Unassembled WGS sequence"/>
</dbReference>
<keyword evidence="1" id="KW-0732">Signal</keyword>
<dbReference type="CDD" id="cd00229">
    <property type="entry name" value="SGNH_hydrolase"/>
    <property type="match status" value="1"/>
</dbReference>
<dbReference type="OrthoDB" id="508378at2759"/>
<dbReference type="InterPro" id="IPR036514">
    <property type="entry name" value="SGNH_hydro_sf"/>
</dbReference>
<feature type="chain" id="PRO_5016080956" description="SGNH hydrolase-type esterase domain-containing protein" evidence="1">
    <location>
        <begin position="26"/>
        <end position="412"/>
    </location>
</feature>
<accession>A0A2V0PGB1</accession>
<evidence type="ECO:0000256" key="1">
    <source>
        <dbReference type="SAM" id="SignalP"/>
    </source>
</evidence>
<keyword evidence="3" id="KW-1185">Reference proteome</keyword>
<gene>
    <name evidence="2" type="ORF">Rsub_08782</name>
</gene>
<dbReference type="Gene3D" id="3.40.50.1110">
    <property type="entry name" value="SGNH hydrolase"/>
    <property type="match status" value="1"/>
</dbReference>
<dbReference type="EMBL" id="BDRX01000076">
    <property type="protein sequence ID" value="GBF96237.1"/>
    <property type="molecule type" value="Genomic_DNA"/>
</dbReference>
<dbReference type="AlphaFoldDB" id="A0A2V0PGB1"/>
<feature type="signal peptide" evidence="1">
    <location>
        <begin position="1"/>
        <end position="25"/>
    </location>
</feature>
<evidence type="ECO:0000313" key="2">
    <source>
        <dbReference type="EMBL" id="GBF96237.1"/>
    </source>
</evidence>
<dbReference type="InParanoid" id="A0A2V0PGB1"/>
<protein>
    <recommendedName>
        <fullName evidence="4">SGNH hydrolase-type esterase domain-containing protein</fullName>
    </recommendedName>
</protein>
<proteinExistence type="predicted"/>
<organism evidence="2 3">
    <name type="scientific">Raphidocelis subcapitata</name>
    <dbReference type="NCBI Taxonomy" id="307507"/>
    <lineage>
        <taxon>Eukaryota</taxon>
        <taxon>Viridiplantae</taxon>
        <taxon>Chlorophyta</taxon>
        <taxon>core chlorophytes</taxon>
        <taxon>Chlorophyceae</taxon>
        <taxon>CS clade</taxon>
        <taxon>Sphaeropleales</taxon>
        <taxon>Selenastraceae</taxon>
        <taxon>Raphidocelis</taxon>
    </lineage>
</organism>
<sequence length="412" mass="44362">MGRFDKAALVLGLAMLLAPLHPSYPRCRVRSGKPAPLTAPPAAAAPAAPAVPAFPRDFTVMVLGGSTSTGRGTSAPENRWTEVFRRVFEAATGSSVTLINMARGGTKADYFAACFPRYLGGAKPDLFLLEFAINGGNVTRLVESIYRHTDVPVALVRQMSCFPASRYASGAPTARESRPKQREQQRTAGYVYRLHEFDLVNELVPYYGSPCSGESLPKLFDLNVAPGQHLNDLGQWLLGEFVARELVRNWGNINSASRRAAAPSVPKELESCFYADEVGSSANSIESVFAPEGEGWAFVEKVPGRTDKTCWQSAVPGSRLVSVAPLDFDRATMYLEFSHRPAKLRVSCGPNATTGKSETLSKITADLGMNGTIVKSASLNGQCHGQRLTVEVLDAAPDRLARVCGISMFVSG</sequence>
<evidence type="ECO:0008006" key="4">
    <source>
        <dbReference type="Google" id="ProtNLM"/>
    </source>
</evidence>